<accession>A0ABS9V5Y6</accession>
<dbReference type="RefSeq" id="WP_241349987.1">
    <property type="nucleotide sequence ID" value="NZ_JAKZGP010000086.1"/>
</dbReference>
<organism evidence="1 2">
    <name type="scientific">Belliella filtrata</name>
    <dbReference type="NCBI Taxonomy" id="2923435"/>
    <lineage>
        <taxon>Bacteria</taxon>
        <taxon>Pseudomonadati</taxon>
        <taxon>Bacteroidota</taxon>
        <taxon>Cytophagia</taxon>
        <taxon>Cytophagales</taxon>
        <taxon>Cyclobacteriaceae</taxon>
        <taxon>Belliella</taxon>
    </lineage>
</organism>
<dbReference type="Proteomes" id="UP001165489">
    <property type="component" value="Unassembled WGS sequence"/>
</dbReference>
<gene>
    <name evidence="1" type="ORF">MM239_19365</name>
</gene>
<reference evidence="1" key="1">
    <citation type="submission" date="2022-03" db="EMBL/GenBank/DDBJ databases">
        <title>De novo assembled genomes of Belliella spp. (Cyclobacteriaceae) strains.</title>
        <authorList>
            <person name="Szabo A."/>
            <person name="Korponai K."/>
            <person name="Felfoldi T."/>
        </authorList>
    </citation>
    <scope>NUCLEOTIDE SEQUENCE</scope>
    <source>
        <strain evidence="1">DSM 111904</strain>
    </source>
</reference>
<evidence type="ECO:0000313" key="1">
    <source>
        <dbReference type="EMBL" id="MCH7411555.1"/>
    </source>
</evidence>
<protein>
    <recommendedName>
        <fullName evidence="3">DUF5004 domain-containing protein</fullName>
    </recommendedName>
</protein>
<name>A0ABS9V5Y6_9BACT</name>
<proteinExistence type="predicted"/>
<comment type="caution">
    <text evidence="1">The sequence shown here is derived from an EMBL/GenBank/DDBJ whole genome shotgun (WGS) entry which is preliminary data.</text>
</comment>
<evidence type="ECO:0000313" key="2">
    <source>
        <dbReference type="Proteomes" id="UP001165489"/>
    </source>
</evidence>
<evidence type="ECO:0008006" key="3">
    <source>
        <dbReference type="Google" id="ProtNLM"/>
    </source>
</evidence>
<dbReference type="EMBL" id="JAKZGP010000086">
    <property type="protein sequence ID" value="MCH7411555.1"/>
    <property type="molecule type" value="Genomic_DNA"/>
</dbReference>
<keyword evidence="2" id="KW-1185">Reference proteome</keyword>
<sequence length="162" mass="18424">MLKKAFSMISIMGAVTLLISCDKDNSLPCVDEPLANFNVLLIDEDDNLILEEEDFDAESLKIFGKKNDEWEEIENEVKETSEGTVYLTSSKMTKNSLEDGMTSFELRLEDDVLAQFEFVVKLEQNQPCKKYSFEAKAGEDTLETTIKANVKIYKLTITQDIE</sequence>
<dbReference type="PROSITE" id="PS51257">
    <property type="entry name" value="PROKAR_LIPOPROTEIN"/>
    <property type="match status" value="1"/>
</dbReference>